<keyword evidence="4" id="KW-0539">Nucleus</keyword>
<dbReference type="GO" id="GO:0003677">
    <property type="term" value="F:DNA binding"/>
    <property type="evidence" value="ECO:0007669"/>
    <property type="project" value="UniProtKB-KW"/>
</dbReference>
<feature type="domain" description="Myb-like" evidence="7">
    <location>
        <begin position="543"/>
        <end position="585"/>
    </location>
</feature>
<dbReference type="Pfam" id="PF04433">
    <property type="entry name" value="SWIRM"/>
    <property type="match status" value="1"/>
</dbReference>
<feature type="region of interest" description="Disordered" evidence="6">
    <location>
        <begin position="659"/>
        <end position="678"/>
    </location>
</feature>
<evidence type="ECO:0000256" key="1">
    <source>
        <dbReference type="ARBA" id="ARBA00023015"/>
    </source>
</evidence>
<evidence type="ECO:0000256" key="5">
    <source>
        <dbReference type="SAM" id="Coils"/>
    </source>
</evidence>
<evidence type="ECO:0000256" key="2">
    <source>
        <dbReference type="ARBA" id="ARBA00023125"/>
    </source>
</evidence>
<dbReference type="SUPFAM" id="SSF46689">
    <property type="entry name" value="Homeodomain-like"/>
    <property type="match status" value="2"/>
</dbReference>
<feature type="compositionally biased region" description="Polar residues" evidence="6">
    <location>
        <begin position="205"/>
        <end position="223"/>
    </location>
</feature>
<dbReference type="Pfam" id="PF16495">
    <property type="entry name" value="SWIRM-assoc_1"/>
    <property type="match status" value="1"/>
</dbReference>
<dbReference type="InterPro" id="IPR032451">
    <property type="entry name" value="SMARCC_C"/>
</dbReference>
<dbReference type="GO" id="GO:0006338">
    <property type="term" value="P:chromatin remodeling"/>
    <property type="evidence" value="ECO:0007669"/>
    <property type="project" value="UniProtKB-ARBA"/>
</dbReference>
<feature type="compositionally biased region" description="Low complexity" evidence="6">
    <location>
        <begin position="288"/>
        <end position="306"/>
    </location>
</feature>
<accession>A0A9P5G7E4</accession>
<feature type="compositionally biased region" description="Basic and acidic residues" evidence="6">
    <location>
        <begin position="173"/>
        <end position="182"/>
    </location>
</feature>
<feature type="compositionally biased region" description="Low complexity" evidence="6">
    <location>
        <begin position="150"/>
        <end position="166"/>
    </location>
</feature>
<evidence type="ECO:0000259" key="9">
    <source>
        <dbReference type="PROSITE" id="PS51293"/>
    </source>
</evidence>
<dbReference type="EMBL" id="QQZK01000025">
    <property type="protein sequence ID" value="KAF5103181.1"/>
    <property type="molecule type" value="Genomic_DNA"/>
</dbReference>
<reference evidence="10" key="1">
    <citation type="journal article" date="2020" name="Front. Microbiol.">
        <title>Phenotypic and Genetic Characterization of the Cheese Ripening Yeast Geotrichum candidum.</title>
        <authorList>
            <person name="Perkins V."/>
            <person name="Vignola S."/>
            <person name="Lessard M.H."/>
            <person name="Plante P.L."/>
            <person name="Corbeil J."/>
            <person name="Dugat-Bony E."/>
            <person name="Frenette M."/>
            <person name="Labrie S."/>
        </authorList>
    </citation>
    <scope>NUCLEOTIDE SEQUENCE</scope>
    <source>
        <strain evidence="10">LMA-70</strain>
    </source>
</reference>
<dbReference type="PROSITE" id="PS51293">
    <property type="entry name" value="SANT"/>
    <property type="match status" value="1"/>
</dbReference>
<reference evidence="10" key="2">
    <citation type="submission" date="2020-01" db="EMBL/GenBank/DDBJ databases">
        <authorList>
            <person name="Perkins V."/>
            <person name="Lessard M.-H."/>
            <person name="Dugat-Bony E."/>
            <person name="Frenette M."/>
            <person name="Labrie S."/>
        </authorList>
    </citation>
    <scope>NUCLEOTIDE SEQUENCE</scope>
    <source>
        <strain evidence="10">LMA-70</strain>
    </source>
</reference>
<dbReference type="GO" id="GO:0042393">
    <property type="term" value="F:histone binding"/>
    <property type="evidence" value="ECO:0007669"/>
    <property type="project" value="TreeGrafter"/>
</dbReference>
<feature type="compositionally biased region" description="Polar residues" evidence="6">
    <location>
        <begin position="50"/>
        <end position="63"/>
    </location>
</feature>
<dbReference type="InterPro" id="IPR017884">
    <property type="entry name" value="SANT_dom"/>
</dbReference>
<protein>
    <submittedName>
        <fullName evidence="10">Uncharacterized protein</fullName>
    </submittedName>
</protein>
<dbReference type="Proteomes" id="UP000750522">
    <property type="component" value="Unassembled WGS sequence"/>
</dbReference>
<feature type="compositionally biased region" description="Polar residues" evidence="6">
    <location>
        <begin position="1"/>
        <end position="15"/>
    </location>
</feature>
<dbReference type="InterPro" id="IPR036388">
    <property type="entry name" value="WH-like_DNA-bd_sf"/>
</dbReference>
<gene>
    <name evidence="10" type="ORF">DV451_001624</name>
</gene>
<dbReference type="SMART" id="SM00717">
    <property type="entry name" value="SANT"/>
    <property type="match status" value="1"/>
</dbReference>
<feature type="compositionally biased region" description="Polar residues" evidence="6">
    <location>
        <begin position="123"/>
        <end position="140"/>
    </location>
</feature>
<evidence type="ECO:0000313" key="10">
    <source>
        <dbReference type="EMBL" id="KAF5103181.1"/>
    </source>
</evidence>
<proteinExistence type="predicted"/>
<evidence type="ECO:0000256" key="6">
    <source>
        <dbReference type="SAM" id="MobiDB-lite"/>
    </source>
</evidence>
<evidence type="ECO:0000256" key="4">
    <source>
        <dbReference type="ARBA" id="ARBA00023242"/>
    </source>
</evidence>
<organism evidence="10 11">
    <name type="scientific">Geotrichum candidum</name>
    <name type="common">Oospora lactis</name>
    <name type="synonym">Dipodascus geotrichum</name>
    <dbReference type="NCBI Taxonomy" id="1173061"/>
    <lineage>
        <taxon>Eukaryota</taxon>
        <taxon>Fungi</taxon>
        <taxon>Dikarya</taxon>
        <taxon>Ascomycota</taxon>
        <taxon>Saccharomycotina</taxon>
        <taxon>Dipodascomycetes</taxon>
        <taxon>Dipodascales</taxon>
        <taxon>Dipodascaceae</taxon>
        <taxon>Geotrichum</taxon>
    </lineage>
</organism>
<evidence type="ECO:0000313" key="11">
    <source>
        <dbReference type="Proteomes" id="UP000750522"/>
    </source>
</evidence>
<feature type="compositionally biased region" description="Low complexity" evidence="6">
    <location>
        <begin position="243"/>
        <end position="254"/>
    </location>
</feature>
<feature type="compositionally biased region" description="Polar residues" evidence="6">
    <location>
        <begin position="187"/>
        <end position="197"/>
    </location>
</feature>
<feature type="compositionally biased region" description="Basic and acidic residues" evidence="6">
    <location>
        <begin position="76"/>
        <end position="90"/>
    </location>
</feature>
<feature type="compositionally biased region" description="Basic and acidic residues" evidence="6">
    <location>
        <begin position="491"/>
        <end position="512"/>
    </location>
</feature>
<feature type="domain" description="SWIRM" evidence="8">
    <location>
        <begin position="336"/>
        <end position="433"/>
    </location>
</feature>
<feature type="region of interest" description="Disordered" evidence="6">
    <location>
        <begin position="478"/>
        <end position="540"/>
    </location>
</feature>
<dbReference type="GO" id="GO:0045893">
    <property type="term" value="P:positive regulation of DNA-templated transcription"/>
    <property type="evidence" value="ECO:0007669"/>
    <property type="project" value="TreeGrafter"/>
</dbReference>
<feature type="domain" description="SANT" evidence="9">
    <location>
        <begin position="538"/>
        <end position="589"/>
    </location>
</feature>
<evidence type="ECO:0000259" key="7">
    <source>
        <dbReference type="PROSITE" id="PS50090"/>
    </source>
</evidence>
<dbReference type="FunFam" id="1.10.10.10:FF:000020">
    <property type="entry name" value="SWI/SNF complex subunit SMARCC2 isoform c"/>
    <property type="match status" value="1"/>
</dbReference>
<keyword evidence="5" id="KW-0175">Coiled coil</keyword>
<evidence type="ECO:0000259" key="8">
    <source>
        <dbReference type="PROSITE" id="PS50934"/>
    </source>
</evidence>
<dbReference type="InterPro" id="IPR007526">
    <property type="entry name" value="SWIRM"/>
</dbReference>
<feature type="compositionally biased region" description="Polar residues" evidence="6">
    <location>
        <begin position="261"/>
        <end position="279"/>
    </location>
</feature>
<feature type="coiled-coil region" evidence="5">
    <location>
        <begin position="730"/>
        <end position="761"/>
    </location>
</feature>
<dbReference type="PANTHER" id="PTHR12802">
    <property type="entry name" value="SWI/SNF COMPLEX-RELATED"/>
    <property type="match status" value="1"/>
</dbReference>
<feature type="compositionally biased region" description="Low complexity" evidence="6">
    <location>
        <begin position="513"/>
        <end position="530"/>
    </location>
</feature>
<keyword evidence="3" id="KW-0804">Transcription</keyword>
<name>A0A9P5G7E4_GEOCN</name>
<feature type="compositionally biased region" description="Acidic residues" evidence="6">
    <location>
        <begin position="105"/>
        <end position="118"/>
    </location>
</feature>
<keyword evidence="2" id="KW-0238">DNA-binding</keyword>
<dbReference type="Gene3D" id="1.10.10.10">
    <property type="entry name" value="Winged helix-like DNA-binding domain superfamily/Winged helix DNA-binding domain"/>
    <property type="match status" value="1"/>
</dbReference>
<dbReference type="GO" id="GO:0016514">
    <property type="term" value="C:SWI/SNF complex"/>
    <property type="evidence" value="ECO:0007669"/>
    <property type="project" value="TreeGrafter"/>
</dbReference>
<dbReference type="PROSITE" id="PS50090">
    <property type="entry name" value="MYB_LIKE"/>
    <property type="match status" value="1"/>
</dbReference>
<dbReference type="AlphaFoldDB" id="A0A9P5G7E4"/>
<feature type="compositionally biased region" description="Low complexity" evidence="6">
    <location>
        <begin position="38"/>
        <end position="47"/>
    </location>
</feature>
<keyword evidence="1" id="KW-0805">Transcription regulation</keyword>
<dbReference type="InterPro" id="IPR001005">
    <property type="entry name" value="SANT/Myb"/>
</dbReference>
<dbReference type="Gene3D" id="1.10.10.60">
    <property type="entry name" value="Homeodomain-like"/>
    <property type="match status" value="1"/>
</dbReference>
<dbReference type="Pfam" id="PF00249">
    <property type="entry name" value="Myb_DNA-binding"/>
    <property type="match status" value="1"/>
</dbReference>
<feature type="region of interest" description="Disordered" evidence="6">
    <location>
        <begin position="1"/>
        <end position="306"/>
    </location>
</feature>
<dbReference type="InterPro" id="IPR009057">
    <property type="entry name" value="Homeodomain-like_sf"/>
</dbReference>
<sequence length="876" mass="94018">MSESTMAAEATNNAEQKAESPSVAENVEEHNKPEEEQQQQQQQQQEEQQPDQTQATEATNDDTSAAPADASEDNNEQTKDIVNDDDKMILDEDVTAALDASTSVPEDEGVPMEMDSPEEATPAITTSDQASTESTAPDTTANKDTEMPEADAAQASEAADAVSDSVPSNSELTEPKQEDIKSETPAVASSGSVLEDNQANDESKITTTTTSDLANQEPLNDNAGSDMELDMELSDAATSPVLSTSTATNTTTTTIPKAESTEPNTAVAESSPVNTQTGAPATGAPEVASPATTTATDTTTTTSTAPAAPVVPIYRQVKTEAKPAPPTPKLPQTHAIVMPSYSAWFSLTKIHEVERRSLPEFFNKRNRSKTPEIYTKYRNFMVNTYRLNPAEYLTVTACRRNLIGDVCAIMRVHDFLDKWGIINYQVDVEALPSNVFPPFTGHWNVLFDTPRGLFPFKFYKGQDDPSANMLPGGKKLEDIKRDISGSATPADVRKEKSNEDDDKTKKKEEAEKSATPGSTAAASASAGTGSKPEANSIDPGEGWTKKELLLLLEGVEKFSYDWKAISDHVGTKDKEACVLKFLSLSIEDPYLDGKSDIKGLGNSGDLRDKLGPLKYDVSNVPFSKADNPVLSVVTFLAGLSDPKVIAAAAERSITALKENVDKKDDTPKESTDDAANEESKFVENASKVAFGSIAARAEVIKDQVTREMYTNLFKIVSLQTAKNEAKMKKFNQLEHVLDIEKRELEREREEIFLDRLALNKKVKSVEDLLSKAIAKVGEANNNGPTAAASVGNENAGSSSGLAEEVKGLLEEADKVLGEGTRLQLSAGGLAATAAVAVVEEEDAAAANGGSGAIPNGKSDVQPISVELPQTYKYWSI</sequence>
<dbReference type="FunFam" id="1.10.10.60:FF:000014">
    <property type="entry name" value="SWI/SNF complex subunit SMARCC2 isoform C"/>
    <property type="match status" value="1"/>
</dbReference>
<comment type="caution">
    <text evidence="10">The sequence shown here is derived from an EMBL/GenBank/DDBJ whole genome shotgun (WGS) entry which is preliminary data.</text>
</comment>
<dbReference type="PANTHER" id="PTHR12802:SF41">
    <property type="entry name" value="BRAHMA ASSOCIATED PROTEIN 155 KDA"/>
    <property type="match status" value="1"/>
</dbReference>
<evidence type="ECO:0000256" key="3">
    <source>
        <dbReference type="ARBA" id="ARBA00023163"/>
    </source>
</evidence>
<dbReference type="PROSITE" id="PS50934">
    <property type="entry name" value="SWIRM"/>
    <property type="match status" value="1"/>
</dbReference>